<evidence type="ECO:0000313" key="2">
    <source>
        <dbReference type="EMBL" id="GIY15077.1"/>
    </source>
</evidence>
<dbReference type="PANTHER" id="PTHR28665">
    <property type="entry name" value="BEN DOMAIN-CONTAINING PROTEIN 3"/>
    <property type="match status" value="1"/>
</dbReference>
<dbReference type="PANTHER" id="PTHR28665:SF1">
    <property type="entry name" value="BEN DOMAIN-CONTAINING PROTEIN 3"/>
    <property type="match status" value="1"/>
</dbReference>
<comment type="caution">
    <text evidence="2">The sequence shown here is derived from an EMBL/GenBank/DDBJ whole genome shotgun (WGS) entry which is preliminary data.</text>
</comment>
<dbReference type="Pfam" id="PF10523">
    <property type="entry name" value="BEN"/>
    <property type="match status" value="1"/>
</dbReference>
<dbReference type="InterPro" id="IPR033583">
    <property type="entry name" value="BEND3"/>
</dbReference>
<dbReference type="GO" id="GO:0000183">
    <property type="term" value="P:rDNA heterochromatin formation"/>
    <property type="evidence" value="ECO:0007669"/>
    <property type="project" value="InterPro"/>
</dbReference>
<dbReference type="AlphaFoldDB" id="A0AAV4R3T3"/>
<dbReference type="GO" id="GO:0003677">
    <property type="term" value="F:DNA binding"/>
    <property type="evidence" value="ECO:0007669"/>
    <property type="project" value="InterPro"/>
</dbReference>
<dbReference type="InterPro" id="IPR018379">
    <property type="entry name" value="BEN_domain"/>
</dbReference>
<protein>
    <submittedName>
        <fullName evidence="2">BEN domain-containing protein</fullName>
    </submittedName>
</protein>
<reference evidence="2 3" key="1">
    <citation type="submission" date="2021-06" db="EMBL/GenBank/DDBJ databases">
        <title>Caerostris extrusa draft genome.</title>
        <authorList>
            <person name="Kono N."/>
            <person name="Arakawa K."/>
        </authorList>
    </citation>
    <scope>NUCLEOTIDE SEQUENCE [LARGE SCALE GENOMIC DNA]</scope>
</reference>
<dbReference type="GO" id="GO:0000792">
    <property type="term" value="C:heterochromatin"/>
    <property type="evidence" value="ECO:0007669"/>
    <property type="project" value="InterPro"/>
</dbReference>
<dbReference type="PROSITE" id="PS51457">
    <property type="entry name" value="BEN"/>
    <property type="match status" value="1"/>
</dbReference>
<evidence type="ECO:0000259" key="1">
    <source>
        <dbReference type="PROSITE" id="PS51457"/>
    </source>
</evidence>
<dbReference type="Proteomes" id="UP001054945">
    <property type="component" value="Unassembled WGS sequence"/>
</dbReference>
<proteinExistence type="predicted"/>
<keyword evidence="3" id="KW-1185">Reference proteome</keyword>
<feature type="non-terminal residue" evidence="2">
    <location>
        <position position="1"/>
    </location>
</feature>
<feature type="domain" description="BEN" evidence="1">
    <location>
        <begin position="14"/>
        <end position="112"/>
    </location>
</feature>
<name>A0AAV4R3T3_CAEEX</name>
<organism evidence="2 3">
    <name type="scientific">Caerostris extrusa</name>
    <name type="common">Bark spider</name>
    <name type="synonym">Caerostris bankana</name>
    <dbReference type="NCBI Taxonomy" id="172846"/>
    <lineage>
        <taxon>Eukaryota</taxon>
        <taxon>Metazoa</taxon>
        <taxon>Ecdysozoa</taxon>
        <taxon>Arthropoda</taxon>
        <taxon>Chelicerata</taxon>
        <taxon>Arachnida</taxon>
        <taxon>Araneae</taxon>
        <taxon>Araneomorphae</taxon>
        <taxon>Entelegynae</taxon>
        <taxon>Araneoidea</taxon>
        <taxon>Araneidae</taxon>
        <taxon>Caerostris</taxon>
    </lineage>
</organism>
<dbReference type="EMBL" id="BPLR01007192">
    <property type="protein sequence ID" value="GIY15077.1"/>
    <property type="molecule type" value="Genomic_DNA"/>
</dbReference>
<gene>
    <name evidence="2" type="primary">AVEN_189393_1</name>
    <name evidence="2" type="ORF">CEXT_584171</name>
</gene>
<accession>A0AAV4R3T3</accession>
<sequence length="126" mass="14982">KMSLWNQTLNDSFGSSTFIPSTEDLLSIFNKCMNRPNHFAVNLARLLFTKQELRDSNCRGVKQKHPLDEKRLMFIHDSVMKFYQISPHAQVNVWKHCMQGIDTRCRQEKTPEAPRIAFVRFYYHYL</sequence>
<evidence type="ECO:0000313" key="3">
    <source>
        <dbReference type="Proteomes" id="UP001054945"/>
    </source>
</evidence>